<dbReference type="EMBL" id="ONZI01000001">
    <property type="protein sequence ID" value="SPJ32665.1"/>
    <property type="molecule type" value="Genomic_DNA"/>
</dbReference>
<keyword evidence="2" id="KW-1185">Reference proteome</keyword>
<organism evidence="1 2">
    <name type="scientific">Kushneria phyllosphaerae</name>
    <dbReference type="NCBI Taxonomy" id="2100822"/>
    <lineage>
        <taxon>Bacteria</taxon>
        <taxon>Pseudomonadati</taxon>
        <taxon>Pseudomonadota</taxon>
        <taxon>Gammaproteobacteria</taxon>
        <taxon>Oceanospirillales</taxon>
        <taxon>Halomonadaceae</taxon>
        <taxon>Kushneria</taxon>
    </lineage>
</organism>
<accession>A0A2R8CIE5</accession>
<proteinExistence type="predicted"/>
<evidence type="ECO:0000313" key="2">
    <source>
        <dbReference type="Proteomes" id="UP000244934"/>
    </source>
</evidence>
<protein>
    <submittedName>
        <fullName evidence="1">Uncharacterized protein</fullName>
    </submittedName>
</protein>
<dbReference type="AlphaFoldDB" id="A0A2R8CIE5"/>
<gene>
    <name evidence="1" type="ORF">KSP9073_00666</name>
</gene>
<name>A0A2R8CIE5_9GAMM</name>
<reference evidence="2" key="1">
    <citation type="submission" date="2018-03" db="EMBL/GenBank/DDBJ databases">
        <authorList>
            <person name="Navarro De La Torre S."/>
        </authorList>
    </citation>
    <scope>NUCLEOTIDE SEQUENCE [LARGE SCALE GENOMIC DNA]</scope>
    <source>
        <strain evidence="2">EAod3</strain>
    </source>
</reference>
<evidence type="ECO:0000313" key="1">
    <source>
        <dbReference type="EMBL" id="SPJ32665.1"/>
    </source>
</evidence>
<dbReference type="RefSeq" id="WP_133240973.1">
    <property type="nucleotide sequence ID" value="NZ_ONZI01000001.1"/>
</dbReference>
<sequence>MTPERLKTATHQKRALPRTHQVILVHMKAIDAQLWCLHDFTSCSFFNKRLFLKHSRRDGTLPAM</sequence>
<dbReference type="Proteomes" id="UP000244934">
    <property type="component" value="Unassembled WGS sequence"/>
</dbReference>